<dbReference type="AlphaFoldDB" id="E7G9C4"/>
<name>E7G9C4_9FIRM</name>
<accession>E7G9C4</accession>
<evidence type="ECO:0000313" key="3">
    <source>
        <dbReference type="Proteomes" id="UP000003157"/>
    </source>
</evidence>
<proteinExistence type="predicted"/>
<keyword evidence="3" id="KW-1185">Reference proteome</keyword>
<dbReference type="STRING" id="100884.GCA_000269565_03206"/>
<dbReference type="EMBL" id="ADKX01000024">
    <property type="protein sequence ID" value="EFW05414.1"/>
    <property type="molecule type" value="Genomic_DNA"/>
</dbReference>
<dbReference type="InterPro" id="IPR037026">
    <property type="entry name" value="Vgr_OB-fold_dom_sf"/>
</dbReference>
<dbReference type="OrthoDB" id="9762420at2"/>
<dbReference type="HOGENOM" id="CLU_1097119_0_0_9"/>
<evidence type="ECO:0000259" key="1">
    <source>
        <dbReference type="Pfam" id="PF04717"/>
    </source>
</evidence>
<dbReference type="SUPFAM" id="SSF69255">
    <property type="entry name" value="gp5 N-terminal domain-like"/>
    <property type="match status" value="1"/>
</dbReference>
<comment type="caution">
    <text evidence="2">The sequence shown here is derived from an EMBL/GenBank/DDBJ whole genome shotgun (WGS) entry which is preliminary data.</text>
</comment>
<dbReference type="RefSeq" id="WP_008788478.1">
    <property type="nucleotide sequence ID" value="NZ_AKCB01000002.1"/>
</dbReference>
<dbReference type="InterPro" id="IPR006531">
    <property type="entry name" value="Gp5/Vgr_OB"/>
</dbReference>
<organism evidence="2 3">
    <name type="scientific">Coprobacillus cateniformis</name>
    <dbReference type="NCBI Taxonomy" id="100884"/>
    <lineage>
        <taxon>Bacteria</taxon>
        <taxon>Bacillati</taxon>
        <taxon>Bacillota</taxon>
        <taxon>Erysipelotrichia</taxon>
        <taxon>Erysipelotrichales</taxon>
        <taxon>Coprobacillaceae</taxon>
        <taxon>Coprobacillus</taxon>
    </lineage>
</organism>
<sequence length="262" mass="29459">MIYDDIFNQNTSIMQGQSHFFIGIVKGYGKDEKEGTFEVEHPFMESESNIISDVQLMMPYMGKEYGGYFIPEIDDHVVVVFLGDHHTMPVIMGSIVPADSKFYKEYIKDLQKYKVMKTKGGNLIKIEEEDKKQKMIIQTAAKQQLILDDENQKIILGDKEANNQLEINIEDGSFQIESQKEIKIVCGSSQLHFKKDGSIEMKGKKIKIEGTELQIKGQQKIDLEGQQLSIDGKMSTKMKGGSQCEVSSSGVLSVKGAMIKLG</sequence>
<protein>
    <recommendedName>
        <fullName evidence="1">Gp5/Type VI secretion system Vgr protein OB-fold domain-containing protein</fullName>
    </recommendedName>
</protein>
<dbReference type="Gene3D" id="2.40.50.230">
    <property type="entry name" value="Gp5 N-terminal domain"/>
    <property type="match status" value="1"/>
</dbReference>
<dbReference type="Pfam" id="PF04717">
    <property type="entry name" value="Phage_base_V"/>
    <property type="match status" value="1"/>
</dbReference>
<evidence type="ECO:0000313" key="2">
    <source>
        <dbReference type="EMBL" id="EFW05414.1"/>
    </source>
</evidence>
<feature type="domain" description="Gp5/Type VI secretion system Vgr protein OB-fold" evidence="1">
    <location>
        <begin position="22"/>
        <end position="94"/>
    </location>
</feature>
<reference evidence="2 3" key="1">
    <citation type="submission" date="2010-12" db="EMBL/GenBank/DDBJ databases">
        <title>The Genome Sequence of Coprobacillus sp. strain 29_1.</title>
        <authorList>
            <consortium name="The Broad Institute Genome Sequencing Platform"/>
            <person name="Earl A."/>
            <person name="Ward D."/>
            <person name="Feldgarden M."/>
            <person name="Gevers D."/>
            <person name="Daigneault M."/>
            <person name="Sibley C.D."/>
            <person name="White A."/>
            <person name="Strauss J."/>
            <person name="Allen-Vercoe E."/>
            <person name="Young S.K."/>
            <person name="Zeng Q."/>
            <person name="Gargeya S."/>
            <person name="Fitzgerald M."/>
            <person name="Haas B."/>
            <person name="Abouelleil A."/>
            <person name="Alvarado L."/>
            <person name="Arachchi H.M."/>
            <person name="Berlin A."/>
            <person name="Brown A."/>
            <person name="Chapman S.B."/>
            <person name="Chen Z."/>
            <person name="Dunbar C."/>
            <person name="Freedman E."/>
            <person name="Gearin G."/>
            <person name="Gellesch M."/>
            <person name="Goldberg J."/>
            <person name="Griggs A."/>
            <person name="Gujja S."/>
            <person name="Heilman E."/>
            <person name="Heiman D."/>
            <person name="Howarth C."/>
            <person name="Larson L."/>
            <person name="Lui A."/>
            <person name="MacDonald P.J.P."/>
            <person name="Mehta T."/>
            <person name="Montmayeur A."/>
            <person name="Murphy C."/>
            <person name="Neiman D."/>
            <person name="Pearson M."/>
            <person name="Priest M."/>
            <person name="Roberts A."/>
            <person name="Saif S."/>
            <person name="Shea T."/>
            <person name="Shenoy N."/>
            <person name="Sisk P."/>
            <person name="Stolte C."/>
            <person name="Sykes S."/>
            <person name="White J."/>
            <person name="Yandava C."/>
            <person name="Nusbaum C."/>
            <person name="Birren B."/>
        </authorList>
    </citation>
    <scope>NUCLEOTIDE SEQUENCE [LARGE SCALE GENOMIC DNA]</scope>
    <source>
        <strain evidence="2 3">29_1</strain>
    </source>
</reference>
<gene>
    <name evidence="2" type="ORF">HMPREF9488_01362</name>
</gene>
<dbReference type="GeneID" id="78230993"/>
<dbReference type="eggNOG" id="COG3501">
    <property type="taxonomic scope" value="Bacteria"/>
</dbReference>
<dbReference type="Proteomes" id="UP000003157">
    <property type="component" value="Unassembled WGS sequence"/>
</dbReference>